<evidence type="ECO:0000256" key="3">
    <source>
        <dbReference type="ARBA" id="ARBA00022714"/>
    </source>
</evidence>
<comment type="cofactor">
    <cofactor evidence="2">
        <name>FAD</name>
        <dbReference type="ChEBI" id="CHEBI:57692"/>
    </cofactor>
</comment>
<feature type="domain" description="CO dehydrogenase flavoprotein C-terminal" evidence="10">
    <location>
        <begin position="226"/>
        <end position="319"/>
    </location>
</feature>
<dbReference type="InterPro" id="IPR036856">
    <property type="entry name" value="Ald_Oxase/Xan_DH_a/b_sf"/>
</dbReference>
<dbReference type="InterPro" id="IPR008274">
    <property type="entry name" value="AldOxase/xan_DH_MoCoBD1"/>
</dbReference>
<dbReference type="InterPro" id="IPR036318">
    <property type="entry name" value="FAD-bd_PCMH-like_sf"/>
</dbReference>
<gene>
    <name evidence="11" type="ORF">L873DRAFT_1794487</name>
</gene>
<evidence type="ECO:0000313" key="12">
    <source>
        <dbReference type="Proteomes" id="UP000276215"/>
    </source>
</evidence>
<dbReference type="Gene3D" id="3.30.365.10">
    <property type="entry name" value="Aldehyde oxidase/xanthine dehydrogenase, molybdopterin binding domain"/>
    <property type="match status" value="3"/>
</dbReference>
<feature type="domain" description="Aldehyde oxidase/xanthine dehydrogenase a/b hammerhead" evidence="9">
    <location>
        <begin position="360"/>
        <end position="444"/>
    </location>
</feature>
<dbReference type="PANTHER" id="PTHR45444:SF3">
    <property type="entry name" value="XANTHINE DEHYDROGENASE"/>
    <property type="match status" value="1"/>
</dbReference>
<dbReference type="SMART" id="SM01092">
    <property type="entry name" value="CO_deh_flav_C"/>
    <property type="match status" value="1"/>
</dbReference>
<evidence type="ECO:0000313" key="11">
    <source>
        <dbReference type="EMBL" id="RPA92094.1"/>
    </source>
</evidence>
<dbReference type="SUPFAM" id="SSF56003">
    <property type="entry name" value="Molybdenum cofactor-binding domain"/>
    <property type="match status" value="1"/>
</dbReference>
<evidence type="ECO:0000256" key="4">
    <source>
        <dbReference type="ARBA" id="ARBA00022723"/>
    </source>
</evidence>
<evidence type="ECO:0000256" key="8">
    <source>
        <dbReference type="ARBA" id="ARBA00034078"/>
    </source>
</evidence>
<keyword evidence="3" id="KW-0001">2Fe-2S</keyword>
<evidence type="ECO:0000256" key="6">
    <source>
        <dbReference type="ARBA" id="ARBA00023004"/>
    </source>
</evidence>
<keyword evidence="6" id="KW-0408">Iron</keyword>
<evidence type="ECO:0000256" key="1">
    <source>
        <dbReference type="ARBA" id="ARBA00001924"/>
    </source>
</evidence>
<dbReference type="SUPFAM" id="SSF56176">
    <property type="entry name" value="FAD-binding/transporter-associated domain-like"/>
    <property type="match status" value="1"/>
</dbReference>
<dbReference type="Pfam" id="PF02738">
    <property type="entry name" value="MoCoBD_1"/>
    <property type="match status" value="1"/>
</dbReference>
<dbReference type="Pfam" id="PF00941">
    <property type="entry name" value="FAD_binding_5"/>
    <property type="match status" value="1"/>
</dbReference>
<dbReference type="Gene3D" id="3.30.390.50">
    <property type="entry name" value="CO dehydrogenase flavoprotein, C-terminal domain"/>
    <property type="match status" value="2"/>
</dbReference>
<comment type="cofactor">
    <cofactor evidence="8">
        <name>[2Fe-2S] cluster</name>
        <dbReference type="ChEBI" id="CHEBI:190135"/>
    </cofactor>
</comment>
<dbReference type="InterPro" id="IPR002346">
    <property type="entry name" value="Mopterin_DH_FAD-bd"/>
</dbReference>
<name>A0A3N4JE71_9PEZI</name>
<dbReference type="EMBL" id="ML120481">
    <property type="protein sequence ID" value="RPA92094.1"/>
    <property type="molecule type" value="Genomic_DNA"/>
</dbReference>
<evidence type="ECO:0000256" key="7">
    <source>
        <dbReference type="ARBA" id="ARBA00023014"/>
    </source>
</evidence>
<keyword evidence="4" id="KW-0479">Metal-binding</keyword>
<dbReference type="GO" id="GO:0051537">
    <property type="term" value="F:2 iron, 2 sulfur cluster binding"/>
    <property type="evidence" value="ECO:0007669"/>
    <property type="project" value="UniProtKB-KW"/>
</dbReference>
<dbReference type="InterPro" id="IPR016167">
    <property type="entry name" value="FAD-bd_PCMH_sub1"/>
</dbReference>
<dbReference type="Gene3D" id="3.30.43.10">
    <property type="entry name" value="Uridine Diphospho-n-acetylenolpyruvylglucosamine Reductase, domain 2"/>
    <property type="match status" value="1"/>
</dbReference>
<keyword evidence="7" id="KW-0411">Iron-sulfur</keyword>
<dbReference type="SUPFAM" id="SSF54665">
    <property type="entry name" value="CO dehydrogenase molybdoprotein N-domain-like"/>
    <property type="match status" value="1"/>
</dbReference>
<dbReference type="Gene3D" id="3.90.1170.50">
    <property type="entry name" value="Aldehyde oxidase/xanthine dehydrogenase, a/b hammerhead"/>
    <property type="match status" value="1"/>
</dbReference>
<dbReference type="InterPro" id="IPR000674">
    <property type="entry name" value="Ald_Oxase/Xan_DH_a/b"/>
</dbReference>
<evidence type="ECO:0000259" key="9">
    <source>
        <dbReference type="SMART" id="SM01008"/>
    </source>
</evidence>
<protein>
    <recommendedName>
        <fullName evidence="13">FAD-binding PCMH-type domain-containing protein</fullName>
    </recommendedName>
</protein>
<proteinExistence type="predicted"/>
<evidence type="ECO:0000256" key="2">
    <source>
        <dbReference type="ARBA" id="ARBA00001974"/>
    </source>
</evidence>
<dbReference type="SMART" id="SM01008">
    <property type="entry name" value="Ald_Xan_dh_C"/>
    <property type="match status" value="1"/>
</dbReference>
<dbReference type="GO" id="GO:0005506">
    <property type="term" value="F:iron ion binding"/>
    <property type="evidence" value="ECO:0007669"/>
    <property type="project" value="InterPro"/>
</dbReference>
<dbReference type="SUPFAM" id="SSF55447">
    <property type="entry name" value="CO dehydrogenase flavoprotein C-terminal domain-like"/>
    <property type="match status" value="1"/>
</dbReference>
<reference evidence="11 12" key="1">
    <citation type="journal article" date="2018" name="Nat. Ecol. Evol.">
        <title>Pezizomycetes genomes reveal the molecular basis of ectomycorrhizal truffle lifestyle.</title>
        <authorList>
            <person name="Murat C."/>
            <person name="Payen T."/>
            <person name="Noel B."/>
            <person name="Kuo A."/>
            <person name="Morin E."/>
            <person name="Chen J."/>
            <person name="Kohler A."/>
            <person name="Krizsan K."/>
            <person name="Balestrini R."/>
            <person name="Da Silva C."/>
            <person name="Montanini B."/>
            <person name="Hainaut M."/>
            <person name="Levati E."/>
            <person name="Barry K.W."/>
            <person name="Belfiori B."/>
            <person name="Cichocki N."/>
            <person name="Clum A."/>
            <person name="Dockter R.B."/>
            <person name="Fauchery L."/>
            <person name="Guy J."/>
            <person name="Iotti M."/>
            <person name="Le Tacon F."/>
            <person name="Lindquist E.A."/>
            <person name="Lipzen A."/>
            <person name="Malagnac F."/>
            <person name="Mello A."/>
            <person name="Molinier V."/>
            <person name="Miyauchi S."/>
            <person name="Poulain J."/>
            <person name="Riccioni C."/>
            <person name="Rubini A."/>
            <person name="Sitrit Y."/>
            <person name="Splivallo R."/>
            <person name="Traeger S."/>
            <person name="Wang M."/>
            <person name="Zifcakova L."/>
            <person name="Wipf D."/>
            <person name="Zambonelli A."/>
            <person name="Paolocci F."/>
            <person name="Nowrousian M."/>
            <person name="Ottonello S."/>
            <person name="Baldrian P."/>
            <person name="Spatafora J.W."/>
            <person name="Henrissat B."/>
            <person name="Nagy L.G."/>
            <person name="Aury J.M."/>
            <person name="Wincker P."/>
            <person name="Grigoriev I.V."/>
            <person name="Bonfante P."/>
            <person name="Martin F.M."/>
        </authorList>
    </citation>
    <scope>NUCLEOTIDE SEQUENCE [LARGE SCALE GENOMIC DNA]</scope>
    <source>
        <strain evidence="11 12">120613-1</strain>
    </source>
</reference>
<dbReference type="InterPro" id="IPR036683">
    <property type="entry name" value="CO_DH_flav_C_dom_sf"/>
</dbReference>
<dbReference type="GO" id="GO:0016491">
    <property type="term" value="F:oxidoreductase activity"/>
    <property type="evidence" value="ECO:0007669"/>
    <property type="project" value="UniProtKB-KW"/>
</dbReference>
<keyword evidence="12" id="KW-1185">Reference proteome</keyword>
<dbReference type="InterPro" id="IPR037165">
    <property type="entry name" value="AldOxase/xan_DH_Mopterin-bd_sf"/>
</dbReference>
<evidence type="ECO:0000256" key="5">
    <source>
        <dbReference type="ARBA" id="ARBA00023002"/>
    </source>
</evidence>
<dbReference type="Pfam" id="PF03450">
    <property type="entry name" value="CO_deh_flav_C"/>
    <property type="match status" value="1"/>
</dbReference>
<dbReference type="InterPro" id="IPR005107">
    <property type="entry name" value="CO_DH_flav_C"/>
</dbReference>
<dbReference type="Proteomes" id="UP000276215">
    <property type="component" value="Unassembled WGS sequence"/>
</dbReference>
<organism evidence="11 12">
    <name type="scientific">Choiromyces venosus 120613-1</name>
    <dbReference type="NCBI Taxonomy" id="1336337"/>
    <lineage>
        <taxon>Eukaryota</taxon>
        <taxon>Fungi</taxon>
        <taxon>Dikarya</taxon>
        <taxon>Ascomycota</taxon>
        <taxon>Pezizomycotina</taxon>
        <taxon>Pezizomycetes</taxon>
        <taxon>Pezizales</taxon>
        <taxon>Tuberaceae</taxon>
        <taxon>Choiromyces</taxon>
    </lineage>
</organism>
<sequence>MKWRSPAKRVSETEEVPLSSATYGAPLKTCRRDDCCQLPTGGNKAATEVDVLGGKYSFPQFNFKSYEPHTEIIYPPALRKYTKQPIFYGNEKKVWFRPTAIELFVELKHVYPSAKIVAGSSEVQVEVKFKHEKYGVSGYVGDIEGLKGFSVDEEKRQVVIGGNTSLTVPEMACLEGYKKLVRDSWRVSVADEEYFVAYKATAIPADAIITKLTIPLPAEGTREVIKFYKEAKRGDDDIAIVTAGLRVVLDESSVVTDISLAHGGSRGGNGKVTLTLPSYISRWANYPKDLPLGFTVPGGMPTYRKTLVCSVFFRLWHEVAAELELGTQVQQVDHEVIEEIHRGISYGSRGNDNPYEQRATGEAEYIDDMPSIEGQLFGGLVLSKKAYAKLVQVDFTPALQVPDVIGVVDVKDLDDERNLWGRLRKASHSLRRTLCTRMEYCLETIAAAVIPRPDDEEMEVWSSTQNIMETQEFVLQVTGAPSSRIVAKVKRMGGGFGGKEKGMLKVLDADIYNNAGYSQDLNDAVMDRALTHMDSCY</sequence>
<evidence type="ECO:0000259" key="10">
    <source>
        <dbReference type="SMART" id="SM01092"/>
    </source>
</evidence>
<dbReference type="PANTHER" id="PTHR45444">
    <property type="entry name" value="XANTHINE DEHYDROGENASE"/>
    <property type="match status" value="1"/>
</dbReference>
<evidence type="ECO:0008006" key="13">
    <source>
        <dbReference type="Google" id="ProtNLM"/>
    </source>
</evidence>
<dbReference type="GO" id="GO:0050660">
    <property type="term" value="F:flavin adenine dinucleotide binding"/>
    <property type="evidence" value="ECO:0007669"/>
    <property type="project" value="InterPro"/>
</dbReference>
<comment type="cofactor">
    <cofactor evidence="1">
        <name>Mo-molybdopterin</name>
        <dbReference type="ChEBI" id="CHEBI:71302"/>
    </cofactor>
</comment>
<dbReference type="OrthoDB" id="8300278at2759"/>
<keyword evidence="5" id="KW-0560">Oxidoreductase</keyword>
<dbReference type="AlphaFoldDB" id="A0A3N4JE71"/>
<dbReference type="InterPro" id="IPR016208">
    <property type="entry name" value="Ald_Oxase/xanthine_DH-like"/>
</dbReference>
<accession>A0A3N4JE71</accession>